<dbReference type="Proteomes" id="UP000824136">
    <property type="component" value="Unassembled WGS sequence"/>
</dbReference>
<proteinExistence type="predicted"/>
<gene>
    <name evidence="1" type="ORF">IAC39_07180</name>
</gene>
<name>A0A9D1GU24_9FIRM</name>
<reference evidence="1" key="1">
    <citation type="submission" date="2020-10" db="EMBL/GenBank/DDBJ databases">
        <authorList>
            <person name="Gilroy R."/>
        </authorList>
    </citation>
    <scope>NUCLEOTIDE SEQUENCE</scope>
    <source>
        <strain evidence="1">CHK33-4379</strain>
    </source>
</reference>
<evidence type="ECO:0000313" key="2">
    <source>
        <dbReference type="Proteomes" id="UP000824136"/>
    </source>
</evidence>
<reference evidence="1" key="2">
    <citation type="journal article" date="2021" name="PeerJ">
        <title>Extensive microbial diversity within the chicken gut microbiome revealed by metagenomics and culture.</title>
        <authorList>
            <person name="Gilroy R."/>
            <person name="Ravi A."/>
            <person name="Getino M."/>
            <person name="Pursley I."/>
            <person name="Horton D.L."/>
            <person name="Alikhan N.F."/>
            <person name="Baker D."/>
            <person name="Gharbi K."/>
            <person name="Hall N."/>
            <person name="Watson M."/>
            <person name="Adriaenssens E.M."/>
            <person name="Foster-Nyarko E."/>
            <person name="Jarju S."/>
            <person name="Secka A."/>
            <person name="Antonio M."/>
            <person name="Oren A."/>
            <person name="Chaudhuri R.R."/>
            <person name="La Ragione R."/>
            <person name="Hildebrand F."/>
            <person name="Pallen M.J."/>
        </authorList>
    </citation>
    <scope>NUCLEOTIDE SEQUENCE</scope>
    <source>
        <strain evidence="1">CHK33-4379</strain>
    </source>
</reference>
<dbReference type="Pfam" id="PF06245">
    <property type="entry name" value="DUF1015"/>
    <property type="match status" value="1"/>
</dbReference>
<organism evidence="1 2">
    <name type="scientific">Candidatus Faeciplasma pullistercoris</name>
    <dbReference type="NCBI Taxonomy" id="2840800"/>
    <lineage>
        <taxon>Bacteria</taxon>
        <taxon>Bacillati</taxon>
        <taxon>Bacillota</taxon>
        <taxon>Clostridia</taxon>
        <taxon>Eubacteriales</taxon>
        <taxon>Oscillospiraceae</taxon>
        <taxon>Oscillospiraceae incertae sedis</taxon>
        <taxon>Candidatus Faeciplasma</taxon>
    </lineage>
</organism>
<protein>
    <submittedName>
        <fullName evidence="1">DUF1015 domain-containing protein</fullName>
    </submittedName>
</protein>
<sequence length="411" mass="45887">MEFHTAFRSADILLPESVDMTKWSVVACDQFTGEPEYWDRTEKIVGKAPSTLRLTLPEIYLGSPDVDKRIENINQNIESYLSAGIFREYKNSMIYVRRVQSDGKIREGIVGAVDLGEYDYRPGSDSQIRATEATVTERIPPRLKIRKDAPLELPHIMILIDDKENSVIEPLAKENLPKLYDFTLMQGGGSISGYLLGEREIKAVDGALERLSVGAKMLFAMGDGNHSLATAKEHYENLKREHPGEDLSNHPARYALCEIVNLHSPALEFEAIHRIVTGVDPIKLEKAIKEELGLDDKPSEQKLVMVHGGAMVTYYVHKPLSELAVGSLQQFLDGYVKNAGGSIDYIHGEDVLIRLAEKPDSVGFILQPMKKSELFGAVEADGALPRKTFSMGHAADKRYYLEAKRITEEVS</sequence>
<accession>A0A9D1GU24</accession>
<comment type="caution">
    <text evidence="1">The sequence shown here is derived from an EMBL/GenBank/DDBJ whole genome shotgun (WGS) entry which is preliminary data.</text>
</comment>
<dbReference type="PANTHER" id="PTHR36454">
    <property type="entry name" value="LMO2823 PROTEIN"/>
    <property type="match status" value="1"/>
</dbReference>
<dbReference type="AlphaFoldDB" id="A0A9D1GU24"/>
<dbReference type="EMBL" id="DVLL01000022">
    <property type="protein sequence ID" value="HIT59473.1"/>
    <property type="molecule type" value="Genomic_DNA"/>
</dbReference>
<dbReference type="PANTHER" id="PTHR36454:SF1">
    <property type="entry name" value="DUF1015 DOMAIN-CONTAINING PROTEIN"/>
    <property type="match status" value="1"/>
</dbReference>
<evidence type="ECO:0000313" key="1">
    <source>
        <dbReference type="EMBL" id="HIT59473.1"/>
    </source>
</evidence>
<dbReference type="InterPro" id="IPR008323">
    <property type="entry name" value="UCP033563"/>
</dbReference>